<dbReference type="FunFam" id="2.40.50.1070:FF:000003">
    <property type="entry name" value="23S rRNA (Uracil-5-)-methyltransferase RumA"/>
    <property type="match status" value="1"/>
</dbReference>
<evidence type="ECO:0000259" key="6">
    <source>
        <dbReference type="PROSITE" id="PS50926"/>
    </source>
</evidence>
<dbReference type="InterPro" id="IPR010280">
    <property type="entry name" value="U5_MeTrfase_fam"/>
</dbReference>
<keyword evidence="3 4" id="KW-0949">S-adenosyl-L-methionine</keyword>
<dbReference type="PROSITE" id="PS50926">
    <property type="entry name" value="TRAM"/>
    <property type="match status" value="1"/>
</dbReference>
<dbReference type="Proteomes" id="UP000051378">
    <property type="component" value="Unassembled WGS sequence"/>
</dbReference>
<comment type="similarity">
    <text evidence="4">Belongs to the class I-like SAM-binding methyltransferase superfamily. RNA M5U methyltransferase family.</text>
</comment>
<dbReference type="STRING" id="1423744.FC86_GL000146"/>
<dbReference type="GO" id="GO:0070475">
    <property type="term" value="P:rRNA base methylation"/>
    <property type="evidence" value="ECO:0007669"/>
    <property type="project" value="TreeGrafter"/>
</dbReference>
<dbReference type="InterPro" id="IPR030391">
    <property type="entry name" value="MeTrfase_TrmA_CS"/>
</dbReference>
<feature type="binding site" evidence="4">
    <location>
        <position position="379"/>
    </location>
    <ligand>
        <name>S-adenosyl-L-methionine</name>
        <dbReference type="ChEBI" id="CHEBI:59789"/>
    </ligand>
</feature>
<organism evidence="7 8">
    <name type="scientific">Holzapfeliella floricola DSM 23037 = JCM 16512</name>
    <dbReference type="NCBI Taxonomy" id="1423744"/>
    <lineage>
        <taxon>Bacteria</taxon>
        <taxon>Bacillati</taxon>
        <taxon>Bacillota</taxon>
        <taxon>Bacilli</taxon>
        <taxon>Lactobacillales</taxon>
        <taxon>Lactobacillaceae</taxon>
        <taxon>Holzapfeliella</taxon>
    </lineage>
</organism>
<dbReference type="SUPFAM" id="SSF50249">
    <property type="entry name" value="Nucleic acid-binding proteins"/>
    <property type="match status" value="1"/>
</dbReference>
<feature type="domain" description="TRAM" evidence="6">
    <location>
        <begin position="1"/>
        <end position="60"/>
    </location>
</feature>
<dbReference type="FunFam" id="3.40.50.150:FF:000009">
    <property type="entry name" value="23S rRNA (Uracil(1939)-C(5))-methyltransferase RlmD"/>
    <property type="match status" value="1"/>
</dbReference>
<dbReference type="CDD" id="cd02440">
    <property type="entry name" value="AdoMet_MTases"/>
    <property type="match status" value="1"/>
</dbReference>
<feature type="active site" description="Nucleophile" evidence="4">
    <location>
        <position position="406"/>
    </location>
</feature>
<dbReference type="Pfam" id="PF05958">
    <property type="entry name" value="tRNA_U5-meth_tr"/>
    <property type="match status" value="1"/>
</dbReference>
<feature type="binding site" evidence="4">
    <location>
        <position position="310"/>
    </location>
    <ligand>
        <name>S-adenosyl-L-methionine</name>
        <dbReference type="ChEBI" id="CHEBI:59789"/>
    </ligand>
</feature>
<accession>A0A0R2DRN3</accession>
<dbReference type="PROSITE" id="PS01231">
    <property type="entry name" value="TRMA_2"/>
    <property type="match status" value="1"/>
</dbReference>
<keyword evidence="2 4" id="KW-0808">Transferase</keyword>
<keyword evidence="8" id="KW-1185">Reference proteome</keyword>
<feature type="active site" evidence="5">
    <location>
        <position position="406"/>
    </location>
</feature>
<evidence type="ECO:0000256" key="2">
    <source>
        <dbReference type="ARBA" id="ARBA00022679"/>
    </source>
</evidence>
<dbReference type="PATRIC" id="fig|1423744.4.peg.150"/>
<dbReference type="InterPro" id="IPR029063">
    <property type="entry name" value="SAM-dependent_MTases_sf"/>
</dbReference>
<dbReference type="SUPFAM" id="SSF53335">
    <property type="entry name" value="S-adenosyl-L-methionine-dependent methyltransferases"/>
    <property type="match status" value="1"/>
</dbReference>
<dbReference type="AlphaFoldDB" id="A0A0R2DRN3"/>
<feature type="binding site" evidence="4">
    <location>
        <position position="331"/>
    </location>
    <ligand>
        <name>S-adenosyl-L-methionine</name>
        <dbReference type="ChEBI" id="CHEBI:59789"/>
    </ligand>
</feature>
<sequence>MLNKNQEIQLTITDLSYEGMGVAHTEEGMTLFVDNALPGEVVIAKIMKLKKGFGFAKTMSIETKSPERVEMVSNKWAQTGIAPLAHLTYDKQLEFKTKQVKTLVEKNKLDVDVLDTIASPNELAYRNKAQIPARQVNGQLEVGFFRKRSHDLVEMEDFLIQDTKIDNTIKGVRDILRRYDIAGYDEKNHRGQVKNVIVRRGYFTGEIMVILVCLDKKFKYLQKIADEIEQLEEVKSVYLNHNPQKTNVIMGKKNRLLAGNSYITDKIGDQTFMISPQSFFQINSSQTPTLYQKAVEMAQLNEDDEVLDTYSGIGTIGLSVAKKVKSVTGVEVVKSAVDDAKNNATLNHITNSEFFLGKSEEYMNHWAEEGKKATVVIADPPRKGVTSEFIQSTAKIAPRKVIYISCNPATLMRDIKEFEEYGYTTKTIQPVDMFPMTQHVECVTVLEKN</sequence>
<reference evidence="7 8" key="1">
    <citation type="journal article" date="2015" name="Genome Announc.">
        <title>Expanding the biotechnology potential of lactobacilli through comparative genomics of 213 strains and associated genera.</title>
        <authorList>
            <person name="Sun Z."/>
            <person name="Harris H.M."/>
            <person name="McCann A."/>
            <person name="Guo C."/>
            <person name="Argimon S."/>
            <person name="Zhang W."/>
            <person name="Yang X."/>
            <person name="Jeffery I.B."/>
            <person name="Cooney J.C."/>
            <person name="Kagawa T.F."/>
            <person name="Liu W."/>
            <person name="Song Y."/>
            <person name="Salvetti E."/>
            <person name="Wrobel A."/>
            <person name="Rasinkangas P."/>
            <person name="Parkhill J."/>
            <person name="Rea M.C."/>
            <person name="O'Sullivan O."/>
            <person name="Ritari J."/>
            <person name="Douillard F.P."/>
            <person name="Paul Ross R."/>
            <person name="Yang R."/>
            <person name="Briner A.E."/>
            <person name="Felis G.E."/>
            <person name="de Vos W.M."/>
            <person name="Barrangou R."/>
            <person name="Klaenhammer T.R."/>
            <person name="Caufield P.W."/>
            <person name="Cui Y."/>
            <person name="Zhang H."/>
            <person name="O'Toole P.W."/>
        </authorList>
    </citation>
    <scope>NUCLEOTIDE SEQUENCE [LARGE SCALE GENOMIC DNA]</scope>
    <source>
        <strain evidence="7 8">DSM 23037</strain>
    </source>
</reference>
<evidence type="ECO:0000313" key="7">
    <source>
        <dbReference type="EMBL" id="KRN04469.1"/>
    </source>
</evidence>
<dbReference type="PROSITE" id="PS51687">
    <property type="entry name" value="SAM_MT_RNA_M5U"/>
    <property type="match status" value="1"/>
</dbReference>
<name>A0A0R2DRN3_9LACO</name>
<evidence type="ECO:0000256" key="3">
    <source>
        <dbReference type="ARBA" id="ARBA00022691"/>
    </source>
</evidence>
<dbReference type="NCBIfam" id="TIGR00479">
    <property type="entry name" value="rumA"/>
    <property type="match status" value="1"/>
</dbReference>
<dbReference type="GO" id="GO:0070041">
    <property type="term" value="F:rRNA (uridine-C5-)-methyltransferase activity"/>
    <property type="evidence" value="ECO:0007669"/>
    <property type="project" value="TreeGrafter"/>
</dbReference>
<dbReference type="InterPro" id="IPR030390">
    <property type="entry name" value="MeTrfase_TrmA_AS"/>
</dbReference>
<dbReference type="RefSeq" id="WP_056974333.1">
    <property type="nucleotide sequence ID" value="NZ_AYZL01000010.1"/>
</dbReference>
<dbReference type="Gene3D" id="3.40.50.150">
    <property type="entry name" value="Vaccinia Virus protein VP39"/>
    <property type="match status" value="1"/>
</dbReference>
<feature type="binding site" evidence="4">
    <location>
        <position position="281"/>
    </location>
    <ligand>
        <name>S-adenosyl-L-methionine</name>
        <dbReference type="ChEBI" id="CHEBI:59789"/>
    </ligand>
</feature>
<dbReference type="Gene3D" id="2.40.50.1070">
    <property type="match status" value="1"/>
</dbReference>
<evidence type="ECO:0000256" key="1">
    <source>
        <dbReference type="ARBA" id="ARBA00022603"/>
    </source>
</evidence>
<dbReference type="Gene3D" id="2.40.50.140">
    <property type="entry name" value="Nucleic acid-binding proteins"/>
    <property type="match status" value="1"/>
</dbReference>
<dbReference type="Pfam" id="PF01938">
    <property type="entry name" value="TRAM"/>
    <property type="match status" value="1"/>
</dbReference>
<dbReference type="InterPro" id="IPR012340">
    <property type="entry name" value="NA-bd_OB-fold"/>
</dbReference>
<keyword evidence="1 4" id="KW-0489">Methyltransferase</keyword>
<proteinExistence type="inferred from homology"/>
<dbReference type="InterPro" id="IPR002792">
    <property type="entry name" value="TRAM_dom"/>
</dbReference>
<comment type="caution">
    <text evidence="7">The sequence shown here is derived from an EMBL/GenBank/DDBJ whole genome shotgun (WGS) entry which is preliminary data.</text>
</comment>
<protein>
    <submittedName>
        <fullName evidence="7">RNA methyltransferase</fullName>
    </submittedName>
</protein>
<evidence type="ECO:0000256" key="5">
    <source>
        <dbReference type="PROSITE-ProRule" id="PRU10015"/>
    </source>
</evidence>
<evidence type="ECO:0000256" key="4">
    <source>
        <dbReference type="PROSITE-ProRule" id="PRU01024"/>
    </source>
</evidence>
<dbReference type="PROSITE" id="PS01230">
    <property type="entry name" value="TRMA_1"/>
    <property type="match status" value="1"/>
</dbReference>
<dbReference type="PANTHER" id="PTHR11061:SF30">
    <property type="entry name" value="TRNA (URACIL(54)-C(5))-METHYLTRANSFERASE"/>
    <property type="match status" value="1"/>
</dbReference>
<evidence type="ECO:0000313" key="8">
    <source>
        <dbReference type="Proteomes" id="UP000051378"/>
    </source>
</evidence>
<dbReference type="EMBL" id="AYZL01000010">
    <property type="protein sequence ID" value="KRN04469.1"/>
    <property type="molecule type" value="Genomic_DNA"/>
</dbReference>
<dbReference type="OrthoDB" id="9804590at2"/>
<dbReference type="PANTHER" id="PTHR11061">
    <property type="entry name" value="RNA M5U METHYLTRANSFERASE"/>
    <property type="match status" value="1"/>
</dbReference>
<gene>
    <name evidence="7" type="ORF">FC86_GL000146</name>
</gene>